<name>A0A8H4RP41_9HELO</name>
<feature type="region of interest" description="Disordered" evidence="1">
    <location>
        <begin position="1"/>
        <end position="39"/>
    </location>
</feature>
<feature type="compositionally biased region" description="Basic and acidic residues" evidence="1">
    <location>
        <begin position="15"/>
        <end position="39"/>
    </location>
</feature>
<dbReference type="EMBL" id="JAAMPI010000253">
    <property type="protein sequence ID" value="KAF4633514.1"/>
    <property type="molecule type" value="Genomic_DNA"/>
</dbReference>
<dbReference type="Pfam" id="PF01498">
    <property type="entry name" value="HTH_Tnp_Tc3_2"/>
    <property type="match status" value="1"/>
</dbReference>
<sequence length="131" mass="14671">MAPKPPNDPATPETGYDKTTIRRIEKKARERGYTPETDPKIILAYVEDAPRSGRPKKLSPEQEEEVIKALSKNSTTRQLSTQGIANLTSPLIQGGISARTIHRILRRKGYKPCKPTKKPGLTKEQKLARLQ</sequence>
<gene>
    <name evidence="3" type="ORF">G7Y89_g4598</name>
</gene>
<dbReference type="InterPro" id="IPR009057">
    <property type="entry name" value="Homeodomain-like_sf"/>
</dbReference>
<feature type="compositionally biased region" description="Basic residues" evidence="1">
    <location>
        <begin position="108"/>
        <end position="117"/>
    </location>
</feature>
<evidence type="ECO:0000313" key="4">
    <source>
        <dbReference type="Proteomes" id="UP000566819"/>
    </source>
</evidence>
<dbReference type="Proteomes" id="UP000566819">
    <property type="component" value="Unassembled WGS sequence"/>
</dbReference>
<dbReference type="OrthoDB" id="3435832at2759"/>
<reference evidence="3 4" key="1">
    <citation type="submission" date="2020-03" db="EMBL/GenBank/DDBJ databases">
        <title>Draft Genome Sequence of Cudoniella acicularis.</title>
        <authorList>
            <person name="Buettner E."/>
            <person name="Kellner H."/>
        </authorList>
    </citation>
    <scope>NUCLEOTIDE SEQUENCE [LARGE SCALE GENOMIC DNA]</scope>
    <source>
        <strain evidence="3 4">DSM 108380</strain>
    </source>
</reference>
<dbReference type="GO" id="GO:0015074">
    <property type="term" value="P:DNA integration"/>
    <property type="evidence" value="ECO:0007669"/>
    <property type="project" value="InterPro"/>
</dbReference>
<protein>
    <recommendedName>
        <fullName evidence="2">Transposase Tc1-like domain-containing protein</fullName>
    </recommendedName>
</protein>
<keyword evidence="4" id="KW-1185">Reference proteome</keyword>
<evidence type="ECO:0000313" key="3">
    <source>
        <dbReference type="EMBL" id="KAF4633514.1"/>
    </source>
</evidence>
<evidence type="ECO:0000259" key="2">
    <source>
        <dbReference type="Pfam" id="PF01498"/>
    </source>
</evidence>
<feature type="region of interest" description="Disordered" evidence="1">
    <location>
        <begin position="108"/>
        <end position="131"/>
    </location>
</feature>
<proteinExistence type="predicted"/>
<comment type="caution">
    <text evidence="3">The sequence shown here is derived from an EMBL/GenBank/DDBJ whole genome shotgun (WGS) entry which is preliminary data.</text>
</comment>
<organism evidence="3 4">
    <name type="scientific">Cudoniella acicularis</name>
    <dbReference type="NCBI Taxonomy" id="354080"/>
    <lineage>
        <taxon>Eukaryota</taxon>
        <taxon>Fungi</taxon>
        <taxon>Dikarya</taxon>
        <taxon>Ascomycota</taxon>
        <taxon>Pezizomycotina</taxon>
        <taxon>Leotiomycetes</taxon>
        <taxon>Helotiales</taxon>
        <taxon>Tricladiaceae</taxon>
        <taxon>Cudoniella</taxon>
    </lineage>
</organism>
<feature type="compositionally biased region" description="Basic and acidic residues" evidence="1">
    <location>
        <begin position="121"/>
        <end position="131"/>
    </location>
</feature>
<accession>A0A8H4RP41</accession>
<dbReference type="AlphaFoldDB" id="A0A8H4RP41"/>
<feature type="domain" description="Transposase Tc1-like" evidence="2">
    <location>
        <begin position="76"/>
        <end position="131"/>
    </location>
</feature>
<evidence type="ECO:0000256" key="1">
    <source>
        <dbReference type="SAM" id="MobiDB-lite"/>
    </source>
</evidence>
<dbReference type="GO" id="GO:0006313">
    <property type="term" value="P:DNA transposition"/>
    <property type="evidence" value="ECO:0007669"/>
    <property type="project" value="InterPro"/>
</dbReference>
<dbReference type="InterPro" id="IPR002492">
    <property type="entry name" value="Transposase_Tc1-like"/>
</dbReference>
<dbReference type="GO" id="GO:0003677">
    <property type="term" value="F:DNA binding"/>
    <property type="evidence" value="ECO:0007669"/>
    <property type="project" value="InterPro"/>
</dbReference>
<dbReference type="SUPFAM" id="SSF46689">
    <property type="entry name" value="Homeodomain-like"/>
    <property type="match status" value="1"/>
</dbReference>